<dbReference type="EMBL" id="LAZR01002729">
    <property type="protein sequence ID" value="KKN26315.1"/>
    <property type="molecule type" value="Genomic_DNA"/>
</dbReference>
<evidence type="ECO:0000313" key="2">
    <source>
        <dbReference type="EMBL" id="KKN26315.1"/>
    </source>
</evidence>
<feature type="transmembrane region" description="Helical" evidence="1">
    <location>
        <begin position="207"/>
        <end position="229"/>
    </location>
</feature>
<protein>
    <recommendedName>
        <fullName evidence="3">Zinc-ribbon domain-containing protein</fullName>
    </recommendedName>
</protein>
<sequence length="342" mass="39489">MEKNSQRMLDLINKRFSDILSEGFKLFLRYYKTLILPLAIFQILVITFNIFLLTDLKVYLDSLGISFLDILDKLGENTPLTGGDWNLFSLFFLLNFALIFLQNLIGAIIITIAMCSVSNYLYNKQMQIDISFFSSFKSAFNKKIFIVILILGIFLPLGSFLLMFPSIIIFAFFIFVVFTYNIEGAGKPLSEARNIAKGAFWKISGVFIFNFIFIFVASSIYNTVLNLFLNTDSAIFSLNYNLWLSTRNYPMLILYQILINLIEIILAPLFICLLTSLFVTLKARKDLGLKYQRTRDPIHTRLIEELPRIYCPYCGVLIPSVKKFCPRCGENLSFMLNKERKE</sequence>
<name>A0A0F9P3E9_9ZZZZ</name>
<comment type="caution">
    <text evidence="2">The sequence shown here is derived from an EMBL/GenBank/DDBJ whole genome shotgun (WGS) entry which is preliminary data.</text>
</comment>
<organism evidence="2">
    <name type="scientific">marine sediment metagenome</name>
    <dbReference type="NCBI Taxonomy" id="412755"/>
    <lineage>
        <taxon>unclassified sequences</taxon>
        <taxon>metagenomes</taxon>
        <taxon>ecological metagenomes</taxon>
    </lineage>
</organism>
<accession>A0A0F9P3E9</accession>
<dbReference type="AlphaFoldDB" id="A0A0F9P3E9"/>
<gene>
    <name evidence="2" type="ORF">LCGC14_0875900</name>
</gene>
<feature type="transmembrane region" description="Helical" evidence="1">
    <location>
        <begin position="167"/>
        <end position="186"/>
    </location>
</feature>
<reference evidence="2" key="1">
    <citation type="journal article" date="2015" name="Nature">
        <title>Complex archaea that bridge the gap between prokaryotes and eukaryotes.</title>
        <authorList>
            <person name="Spang A."/>
            <person name="Saw J.H."/>
            <person name="Jorgensen S.L."/>
            <person name="Zaremba-Niedzwiedzka K."/>
            <person name="Martijn J."/>
            <person name="Lind A.E."/>
            <person name="van Eijk R."/>
            <person name="Schleper C."/>
            <person name="Guy L."/>
            <person name="Ettema T.J."/>
        </authorList>
    </citation>
    <scope>NUCLEOTIDE SEQUENCE</scope>
</reference>
<proteinExistence type="predicted"/>
<keyword evidence="1" id="KW-0812">Transmembrane</keyword>
<keyword evidence="1" id="KW-0472">Membrane</keyword>
<feature type="transmembrane region" description="Helical" evidence="1">
    <location>
        <begin position="143"/>
        <end position="161"/>
    </location>
</feature>
<feature type="transmembrane region" description="Helical" evidence="1">
    <location>
        <begin position="34"/>
        <end position="53"/>
    </location>
</feature>
<feature type="transmembrane region" description="Helical" evidence="1">
    <location>
        <begin position="90"/>
        <end position="122"/>
    </location>
</feature>
<evidence type="ECO:0000256" key="1">
    <source>
        <dbReference type="SAM" id="Phobius"/>
    </source>
</evidence>
<feature type="transmembrane region" description="Helical" evidence="1">
    <location>
        <begin position="249"/>
        <end position="281"/>
    </location>
</feature>
<evidence type="ECO:0008006" key="3">
    <source>
        <dbReference type="Google" id="ProtNLM"/>
    </source>
</evidence>
<keyword evidence="1" id="KW-1133">Transmembrane helix</keyword>